<dbReference type="PANTHER" id="PTHR30435:SF12">
    <property type="entry name" value="FLAGELLAR BASAL BODY ROD PROTEIN FLGB"/>
    <property type="match status" value="1"/>
</dbReference>
<keyword evidence="4 6" id="KW-0975">Bacterial flagellum</keyword>
<gene>
    <name evidence="9" type="ORF">KM92DES2_20145</name>
</gene>
<evidence type="ECO:0000256" key="4">
    <source>
        <dbReference type="ARBA" id="ARBA00023143"/>
    </source>
</evidence>
<keyword evidence="9" id="KW-0282">Flagellum</keyword>
<evidence type="ECO:0000256" key="3">
    <source>
        <dbReference type="ARBA" id="ARBA00014376"/>
    </source>
</evidence>
<comment type="function">
    <text evidence="5 6">Structural component of flagellum, the bacterial motility apparatus. Part of the rod structure of flagellar basal body.</text>
</comment>
<dbReference type="AlphaFoldDB" id="A0A212KJ28"/>
<comment type="subcellular location">
    <subcellularLocation>
        <location evidence="1 6">Bacterial flagellum basal body</location>
    </subcellularLocation>
</comment>
<evidence type="ECO:0000259" key="8">
    <source>
        <dbReference type="Pfam" id="PF00460"/>
    </source>
</evidence>
<dbReference type="NCBIfam" id="NF009264">
    <property type="entry name" value="PRK12621.1"/>
    <property type="match status" value="1"/>
</dbReference>
<organism evidence="9">
    <name type="scientific">uncultured Desulfovibrio sp</name>
    <dbReference type="NCBI Taxonomy" id="167968"/>
    <lineage>
        <taxon>Bacteria</taxon>
        <taxon>Pseudomonadati</taxon>
        <taxon>Thermodesulfobacteriota</taxon>
        <taxon>Desulfovibrionia</taxon>
        <taxon>Desulfovibrionales</taxon>
        <taxon>Desulfovibrionaceae</taxon>
        <taxon>Desulfovibrio</taxon>
        <taxon>environmental samples</taxon>
    </lineage>
</organism>
<evidence type="ECO:0000256" key="7">
    <source>
        <dbReference type="SAM" id="MobiDB-lite"/>
    </source>
</evidence>
<keyword evidence="9" id="KW-0969">Cilium</keyword>
<feature type="region of interest" description="Disordered" evidence="7">
    <location>
        <begin position="60"/>
        <end position="80"/>
    </location>
</feature>
<dbReference type="InterPro" id="IPR001444">
    <property type="entry name" value="Flag_bb_rod_N"/>
</dbReference>
<dbReference type="RefSeq" id="WP_192112028.1">
    <property type="nucleotide sequence ID" value="NZ_CABUEN010000002.1"/>
</dbReference>
<dbReference type="NCBIfam" id="TIGR01396">
    <property type="entry name" value="FlgB"/>
    <property type="match status" value="1"/>
</dbReference>
<dbReference type="Pfam" id="PF00460">
    <property type="entry name" value="Flg_bb_rod"/>
    <property type="match status" value="1"/>
</dbReference>
<dbReference type="GO" id="GO:0071978">
    <property type="term" value="P:bacterial-type flagellum-dependent swarming motility"/>
    <property type="evidence" value="ECO:0007669"/>
    <property type="project" value="TreeGrafter"/>
</dbReference>
<dbReference type="InterPro" id="IPR006300">
    <property type="entry name" value="FlgB"/>
</dbReference>
<protein>
    <recommendedName>
        <fullName evidence="3 6">Flagellar basal body rod protein FlgB</fullName>
    </recommendedName>
</protein>
<dbReference type="PANTHER" id="PTHR30435">
    <property type="entry name" value="FLAGELLAR PROTEIN"/>
    <property type="match status" value="1"/>
</dbReference>
<dbReference type="EMBL" id="FLUP01000002">
    <property type="protein sequence ID" value="SBW11652.1"/>
    <property type="molecule type" value="Genomic_DNA"/>
</dbReference>
<comment type="similarity">
    <text evidence="2 6">Belongs to the flagella basal body rod proteins family.</text>
</comment>
<dbReference type="GO" id="GO:0030694">
    <property type="term" value="C:bacterial-type flagellum basal body, rod"/>
    <property type="evidence" value="ECO:0007669"/>
    <property type="project" value="InterPro"/>
</dbReference>
<accession>A0A212KJ28</accession>
<proteinExistence type="inferred from homology"/>
<sequence>MKSMFNMQMGLVGKVMDMQLQRQNVIAGNIANVETPNYKPRELSFEKELQSALGLDARGEMTRTESSHMPTAFRPDSFGPEWDMAVKPRVVHGEDRVNIDKEMAKHAKNQLQYTALTQVMSKSFEGLNNIIQDGKQS</sequence>
<keyword evidence="9" id="KW-0966">Cell projection</keyword>
<evidence type="ECO:0000256" key="1">
    <source>
        <dbReference type="ARBA" id="ARBA00004117"/>
    </source>
</evidence>
<evidence type="ECO:0000313" key="9">
    <source>
        <dbReference type="EMBL" id="SBW11652.1"/>
    </source>
</evidence>
<comment type="subunit">
    <text evidence="6">The basal body constitutes a major portion of the flagellar organelle and consists of a number of rings mounted on a central rod.</text>
</comment>
<evidence type="ECO:0000256" key="2">
    <source>
        <dbReference type="ARBA" id="ARBA00009677"/>
    </source>
</evidence>
<feature type="domain" description="Flagellar basal body rod protein N-terminal" evidence="8">
    <location>
        <begin position="19"/>
        <end position="39"/>
    </location>
</feature>
<evidence type="ECO:0000256" key="6">
    <source>
        <dbReference type="PIRNR" id="PIRNR002889"/>
    </source>
</evidence>
<reference evidence="9" key="1">
    <citation type="submission" date="2016-04" db="EMBL/GenBank/DDBJ databases">
        <authorList>
            <person name="Evans L.H."/>
            <person name="Alamgir A."/>
            <person name="Owens N."/>
            <person name="Weber N.D."/>
            <person name="Virtaneva K."/>
            <person name="Barbian K."/>
            <person name="Babar A."/>
            <person name="Rosenke K."/>
        </authorList>
    </citation>
    <scope>NUCLEOTIDE SEQUENCE</scope>
    <source>
        <strain evidence="9">92-2</strain>
    </source>
</reference>
<evidence type="ECO:0000256" key="5">
    <source>
        <dbReference type="ARBA" id="ARBA00024934"/>
    </source>
</evidence>
<dbReference type="PIRSF" id="PIRSF002889">
    <property type="entry name" value="Rod_FlgB"/>
    <property type="match status" value="1"/>
</dbReference>
<name>A0A212KJ28_9BACT</name>